<keyword evidence="8" id="KW-1185">Reference proteome</keyword>
<dbReference type="SUPFAM" id="SSF51735">
    <property type="entry name" value="NAD(P)-binding Rossmann-fold domains"/>
    <property type="match status" value="1"/>
</dbReference>
<name>A0ABU5I5Q0_9HYPH</name>
<dbReference type="EC" id="1.1.-.-" evidence="7"/>
<evidence type="ECO:0000256" key="4">
    <source>
        <dbReference type="ARBA" id="ARBA00023002"/>
    </source>
</evidence>
<dbReference type="Proteomes" id="UP001294412">
    <property type="component" value="Unassembled WGS sequence"/>
</dbReference>
<dbReference type="InterPro" id="IPR036291">
    <property type="entry name" value="NAD(P)-bd_dom_sf"/>
</dbReference>
<protein>
    <submittedName>
        <fullName evidence="7">NAD(P)-dependent alcohol dehydrogenase</fullName>
        <ecNumber evidence="7">1.1.-.-</ecNumber>
    </submittedName>
</protein>
<comment type="similarity">
    <text evidence="5">Belongs to the zinc-containing alcohol dehydrogenase family.</text>
</comment>
<evidence type="ECO:0000256" key="3">
    <source>
        <dbReference type="ARBA" id="ARBA00022833"/>
    </source>
</evidence>
<feature type="domain" description="Enoyl reductase (ER)" evidence="6">
    <location>
        <begin position="12"/>
        <end position="343"/>
    </location>
</feature>
<dbReference type="SMART" id="SM00829">
    <property type="entry name" value="PKS_ER"/>
    <property type="match status" value="1"/>
</dbReference>
<organism evidence="7 8">
    <name type="scientific">Fulvimarina uroteuthidis</name>
    <dbReference type="NCBI Taxonomy" id="3098149"/>
    <lineage>
        <taxon>Bacteria</taxon>
        <taxon>Pseudomonadati</taxon>
        <taxon>Pseudomonadota</taxon>
        <taxon>Alphaproteobacteria</taxon>
        <taxon>Hyphomicrobiales</taxon>
        <taxon>Aurantimonadaceae</taxon>
        <taxon>Fulvimarina</taxon>
    </lineage>
</organism>
<gene>
    <name evidence="7" type="ORF">U0C82_10025</name>
</gene>
<dbReference type="SUPFAM" id="SSF50129">
    <property type="entry name" value="GroES-like"/>
    <property type="match status" value="1"/>
</dbReference>
<dbReference type="InterPro" id="IPR002328">
    <property type="entry name" value="ADH_Zn_CS"/>
</dbReference>
<dbReference type="InterPro" id="IPR020843">
    <property type="entry name" value="ER"/>
</dbReference>
<accession>A0ABU5I5Q0</accession>
<dbReference type="PROSITE" id="PS00059">
    <property type="entry name" value="ADH_ZINC"/>
    <property type="match status" value="1"/>
</dbReference>
<dbReference type="Pfam" id="PF00107">
    <property type="entry name" value="ADH_zinc_N"/>
    <property type="match status" value="1"/>
</dbReference>
<comment type="caution">
    <text evidence="7">The sequence shown here is derived from an EMBL/GenBank/DDBJ whole genome shotgun (WGS) entry which is preliminary data.</text>
</comment>
<dbReference type="RefSeq" id="WP_322186966.1">
    <property type="nucleotide sequence ID" value="NZ_JAXLPB010000003.1"/>
</dbReference>
<proteinExistence type="inferred from homology"/>
<dbReference type="InterPro" id="IPR011032">
    <property type="entry name" value="GroES-like_sf"/>
</dbReference>
<dbReference type="InterPro" id="IPR013149">
    <property type="entry name" value="ADH-like_C"/>
</dbReference>
<dbReference type="PANTHER" id="PTHR42683">
    <property type="entry name" value="ALDEHYDE REDUCTASE"/>
    <property type="match status" value="1"/>
</dbReference>
<evidence type="ECO:0000256" key="1">
    <source>
        <dbReference type="ARBA" id="ARBA00001947"/>
    </source>
</evidence>
<dbReference type="CDD" id="cd05283">
    <property type="entry name" value="CAD1"/>
    <property type="match status" value="1"/>
</dbReference>
<comment type="cofactor">
    <cofactor evidence="1 5">
        <name>Zn(2+)</name>
        <dbReference type="ChEBI" id="CHEBI:29105"/>
    </cofactor>
</comment>
<evidence type="ECO:0000313" key="8">
    <source>
        <dbReference type="Proteomes" id="UP001294412"/>
    </source>
</evidence>
<dbReference type="Gene3D" id="3.40.50.720">
    <property type="entry name" value="NAD(P)-binding Rossmann-like Domain"/>
    <property type="match status" value="1"/>
</dbReference>
<reference evidence="7 8" key="1">
    <citation type="submission" date="2023-12" db="EMBL/GenBank/DDBJ databases">
        <title>Description of Novel Strain Fulvimarina sp. 2208YS6-2-32 isolated from Uroteuthis (Photololigo) edulis.</title>
        <authorList>
            <person name="Park J.-S."/>
        </authorList>
    </citation>
    <scope>NUCLEOTIDE SEQUENCE [LARGE SCALE GENOMIC DNA]</scope>
    <source>
        <strain evidence="7 8">2208YS6-2-32</strain>
    </source>
</reference>
<evidence type="ECO:0000256" key="2">
    <source>
        <dbReference type="ARBA" id="ARBA00022723"/>
    </source>
</evidence>
<dbReference type="GO" id="GO:0016491">
    <property type="term" value="F:oxidoreductase activity"/>
    <property type="evidence" value="ECO:0007669"/>
    <property type="project" value="UniProtKB-KW"/>
</dbReference>
<evidence type="ECO:0000256" key="5">
    <source>
        <dbReference type="RuleBase" id="RU361277"/>
    </source>
</evidence>
<evidence type="ECO:0000259" key="6">
    <source>
        <dbReference type="SMART" id="SM00829"/>
    </source>
</evidence>
<keyword evidence="2 5" id="KW-0479">Metal-binding</keyword>
<evidence type="ECO:0000313" key="7">
    <source>
        <dbReference type="EMBL" id="MDY8109476.1"/>
    </source>
</evidence>
<dbReference type="Gene3D" id="3.90.180.10">
    <property type="entry name" value="Medium-chain alcohol dehydrogenases, catalytic domain"/>
    <property type="match status" value="1"/>
</dbReference>
<sequence>MQVYGYGITEKGSNFVPVTFDRTDVRPGEVAIDITHCGICHSDLHQVDNDWGNTIYPCVPGHEIAGIVTSVGDGVTKFKAGDRVGVGCMVNSCQECEACRNHDEQYCSGPKSCTLTYNGTKAGDGSNTYGGYTNAMIVREEFVLKVPDTISNEVVGPILCAGITTYQPMKHFGLKKGDTLGVAGIGGLGHMAIQIGKAMGARVVALTTSPNKRDEILKLGADEVLITTDADAMAKAAQSLDMMINTIPVKHDINPYVSLMKPNTMLLLVGNMNGFDSVESGPLVFNRIGIAGSLIGGIKDTQEILDLCAEHGIEPITKLVSIREVDGVFEELRNGNPGYRHVIDMQTLKDDADGQKNARTIADPTRGAVVGRAA</sequence>
<dbReference type="EMBL" id="JAXLPB010000003">
    <property type="protein sequence ID" value="MDY8109476.1"/>
    <property type="molecule type" value="Genomic_DNA"/>
</dbReference>
<dbReference type="InterPro" id="IPR047109">
    <property type="entry name" value="CAD-like"/>
</dbReference>
<dbReference type="Pfam" id="PF08240">
    <property type="entry name" value="ADH_N"/>
    <property type="match status" value="1"/>
</dbReference>
<keyword evidence="3 5" id="KW-0862">Zinc</keyword>
<dbReference type="InterPro" id="IPR013154">
    <property type="entry name" value="ADH-like_N"/>
</dbReference>
<keyword evidence="4 7" id="KW-0560">Oxidoreductase</keyword>